<accession>A0AA38GAD7</accession>
<feature type="non-terminal residue" evidence="5">
    <location>
        <position position="1"/>
    </location>
</feature>
<dbReference type="GO" id="GO:0004553">
    <property type="term" value="F:hydrolase activity, hydrolyzing O-glycosyl compounds"/>
    <property type="evidence" value="ECO:0007669"/>
    <property type="project" value="InterPro"/>
</dbReference>
<name>A0AA38GAD7_TAXCH</name>
<protein>
    <recommendedName>
        <fullName evidence="7">Beta-1,3-endoglucanase</fullName>
    </recommendedName>
</protein>
<evidence type="ECO:0000256" key="1">
    <source>
        <dbReference type="ARBA" id="ARBA00008773"/>
    </source>
</evidence>
<dbReference type="AlphaFoldDB" id="A0AA38GAD7"/>
<evidence type="ECO:0000313" key="6">
    <source>
        <dbReference type="Proteomes" id="UP000824469"/>
    </source>
</evidence>
<evidence type="ECO:0000256" key="2">
    <source>
        <dbReference type="ARBA" id="ARBA00022801"/>
    </source>
</evidence>
<dbReference type="GO" id="GO:0005975">
    <property type="term" value="P:carbohydrate metabolic process"/>
    <property type="evidence" value="ECO:0007669"/>
    <property type="project" value="InterPro"/>
</dbReference>
<sequence>MLLLDPTETGREWSSIGIYGRMGNNLPSPAESISLMKSLKVGGVKLYDSDPEVLTALASTGLSVVIT</sequence>
<gene>
    <name evidence="5" type="ORF">KI387_019584</name>
</gene>
<dbReference type="InterPro" id="IPR017853">
    <property type="entry name" value="GH"/>
</dbReference>
<evidence type="ECO:0000256" key="3">
    <source>
        <dbReference type="ARBA" id="ARBA00023295"/>
    </source>
</evidence>
<reference evidence="5 6" key="1">
    <citation type="journal article" date="2021" name="Nat. Plants">
        <title>The Taxus genome provides insights into paclitaxel biosynthesis.</title>
        <authorList>
            <person name="Xiong X."/>
            <person name="Gou J."/>
            <person name="Liao Q."/>
            <person name="Li Y."/>
            <person name="Zhou Q."/>
            <person name="Bi G."/>
            <person name="Li C."/>
            <person name="Du R."/>
            <person name="Wang X."/>
            <person name="Sun T."/>
            <person name="Guo L."/>
            <person name="Liang H."/>
            <person name="Lu P."/>
            <person name="Wu Y."/>
            <person name="Zhang Z."/>
            <person name="Ro D.K."/>
            <person name="Shang Y."/>
            <person name="Huang S."/>
            <person name="Yan J."/>
        </authorList>
    </citation>
    <scope>NUCLEOTIDE SEQUENCE [LARGE SCALE GENOMIC DNA]</scope>
    <source>
        <strain evidence="5">Ta-2019</strain>
    </source>
</reference>
<keyword evidence="3" id="KW-0326">Glycosidase</keyword>
<dbReference type="Pfam" id="PF00332">
    <property type="entry name" value="Glyco_hydro_17"/>
    <property type="match status" value="1"/>
</dbReference>
<dbReference type="InterPro" id="IPR000490">
    <property type="entry name" value="Glyco_hydro_17"/>
</dbReference>
<evidence type="ECO:0008006" key="7">
    <source>
        <dbReference type="Google" id="ProtNLM"/>
    </source>
</evidence>
<dbReference type="SUPFAM" id="SSF51445">
    <property type="entry name" value="(Trans)glycosidases"/>
    <property type="match status" value="1"/>
</dbReference>
<keyword evidence="6" id="KW-1185">Reference proteome</keyword>
<comment type="caution">
    <text evidence="5">The sequence shown here is derived from an EMBL/GenBank/DDBJ whole genome shotgun (WGS) entry which is preliminary data.</text>
</comment>
<comment type="similarity">
    <text evidence="1 4">Belongs to the glycosyl hydrolase 17 family.</text>
</comment>
<keyword evidence="2" id="KW-0378">Hydrolase</keyword>
<dbReference type="Proteomes" id="UP000824469">
    <property type="component" value="Unassembled WGS sequence"/>
</dbReference>
<evidence type="ECO:0000256" key="4">
    <source>
        <dbReference type="RuleBase" id="RU004335"/>
    </source>
</evidence>
<dbReference type="EMBL" id="JAHRHJ020000004">
    <property type="protein sequence ID" value="KAH9317815.1"/>
    <property type="molecule type" value="Genomic_DNA"/>
</dbReference>
<proteinExistence type="inferred from homology"/>
<dbReference type="Gene3D" id="3.20.20.80">
    <property type="entry name" value="Glycosidases"/>
    <property type="match status" value="1"/>
</dbReference>
<evidence type="ECO:0000313" key="5">
    <source>
        <dbReference type="EMBL" id="KAH9317815.1"/>
    </source>
</evidence>
<feature type="non-terminal residue" evidence="5">
    <location>
        <position position="67"/>
    </location>
</feature>
<organism evidence="5 6">
    <name type="scientific">Taxus chinensis</name>
    <name type="common">Chinese yew</name>
    <name type="synonym">Taxus wallichiana var. chinensis</name>
    <dbReference type="NCBI Taxonomy" id="29808"/>
    <lineage>
        <taxon>Eukaryota</taxon>
        <taxon>Viridiplantae</taxon>
        <taxon>Streptophyta</taxon>
        <taxon>Embryophyta</taxon>
        <taxon>Tracheophyta</taxon>
        <taxon>Spermatophyta</taxon>
        <taxon>Pinopsida</taxon>
        <taxon>Pinidae</taxon>
        <taxon>Conifers II</taxon>
        <taxon>Cupressales</taxon>
        <taxon>Taxaceae</taxon>
        <taxon>Taxus</taxon>
    </lineage>
</organism>